<proteinExistence type="predicted"/>
<sequence>MSDATFTSLLSLLSSPHPSAISHLSLLPPQTLHTSLVYYLGQKSTRSLLLQALLSSTSLAALPSLSPLLFSAAKTAQITSLPSTEPSLVSLSLLSGALAAADTRRSTRRVAPAWGTHIDALVEQQLGQEEKDAVAQLLASLAPQLQEDVLTPRSAALTALMEDVITRALPEVLIPKGEQDLLKHLSAYRSEAPFIHLGPISNLLSTIYAAQARSLSPDETYAHVSPLLSLFLERAEAWSREWEDQTLDEASRTEVFVYFKSLLFSALLVHDSLLDGLLDAIPAQPLVLPLSAATPALTPQPDYPPGLMTSNLPVPYLQLSQTVLRTHAALSWLEVSTQALDRVLFAALDLVARDGIAALELTDMLWPGHLAAPTATAAGKERESSSKEKDQEKRRLARLTFYFDAVEQLLPSLPPTTQRQLLGQAEPYLHTPDWKQTYEAAHSVFLATFASQSQLCAEVAPYYAGVLLNAFDAHISEEQFELGYVTLVEAASATSDALALLLCDDLRSAIEQEEEAASGKSTGDALTAADDNQALSEPAMHVTPRLQALRSTHIALLPALHLVLLHTHLAHIRAHILDSPPTKELREALAEKTFEALGKLDAATRDAGAMWWTREREAFGV</sequence>
<dbReference type="EMBL" id="KZ819292">
    <property type="protein sequence ID" value="PWN98188.1"/>
    <property type="molecule type" value="Genomic_DNA"/>
</dbReference>
<dbReference type="PANTHER" id="PTHR39214">
    <property type="entry name" value="MICROBODY (PEROXISOME) BIOGENESIS PROTEIN PEROXIN 8 (EUROFUNG)"/>
    <property type="match status" value="1"/>
</dbReference>
<reference evidence="1 2" key="1">
    <citation type="journal article" date="2018" name="Mol. Biol. Evol.">
        <title>Broad Genomic Sampling Reveals a Smut Pathogenic Ancestry of the Fungal Clade Ustilaginomycotina.</title>
        <authorList>
            <person name="Kijpornyongpan T."/>
            <person name="Mondo S.J."/>
            <person name="Barry K."/>
            <person name="Sandor L."/>
            <person name="Lee J."/>
            <person name="Lipzen A."/>
            <person name="Pangilinan J."/>
            <person name="LaButti K."/>
            <person name="Hainaut M."/>
            <person name="Henrissat B."/>
            <person name="Grigoriev I.V."/>
            <person name="Spatafora J.W."/>
            <person name="Aime M.C."/>
        </authorList>
    </citation>
    <scope>NUCLEOTIDE SEQUENCE [LARGE SCALE GENOMIC DNA]</scope>
    <source>
        <strain evidence="1 2">MCA 4186</strain>
    </source>
</reference>
<keyword evidence="2" id="KW-1185">Reference proteome</keyword>
<dbReference type="PANTHER" id="PTHR39214:SF1">
    <property type="entry name" value="MICROBODY (PEROXISOME) BIOGENESIS PROTEIN PEROXIN 8 (EUROFUNG)"/>
    <property type="match status" value="1"/>
</dbReference>
<dbReference type="Proteomes" id="UP000245946">
    <property type="component" value="Unassembled WGS sequence"/>
</dbReference>
<dbReference type="InterPro" id="IPR055334">
    <property type="entry name" value="PEX8-like"/>
</dbReference>
<protein>
    <submittedName>
        <fullName evidence="1">Uncharacterized protein</fullName>
    </submittedName>
</protein>
<organism evidence="1 2">
    <name type="scientific">Tilletiopsis washingtonensis</name>
    <dbReference type="NCBI Taxonomy" id="58919"/>
    <lineage>
        <taxon>Eukaryota</taxon>
        <taxon>Fungi</taxon>
        <taxon>Dikarya</taxon>
        <taxon>Basidiomycota</taxon>
        <taxon>Ustilaginomycotina</taxon>
        <taxon>Exobasidiomycetes</taxon>
        <taxon>Entylomatales</taxon>
        <taxon>Entylomatales incertae sedis</taxon>
        <taxon>Tilletiopsis</taxon>
    </lineage>
</organism>
<dbReference type="AlphaFoldDB" id="A0A316ZAY9"/>
<gene>
    <name evidence="1" type="ORF">FA09DRAFT_329809</name>
</gene>
<dbReference type="GeneID" id="37269880"/>
<dbReference type="RefSeq" id="XP_025598467.1">
    <property type="nucleotide sequence ID" value="XM_025742336.1"/>
</dbReference>
<name>A0A316ZAY9_9BASI</name>
<evidence type="ECO:0000313" key="2">
    <source>
        <dbReference type="Proteomes" id="UP000245946"/>
    </source>
</evidence>
<dbReference type="OrthoDB" id="2357318at2759"/>
<evidence type="ECO:0000313" key="1">
    <source>
        <dbReference type="EMBL" id="PWN98188.1"/>
    </source>
</evidence>
<accession>A0A316ZAY9</accession>
<dbReference type="STRING" id="58919.A0A316ZAY9"/>